<dbReference type="Proteomes" id="UP000008064">
    <property type="component" value="Unassembled WGS sequence"/>
</dbReference>
<feature type="transmembrane region" description="Helical" evidence="2">
    <location>
        <begin position="186"/>
        <end position="212"/>
    </location>
</feature>
<sequence>MHANLYSRLAQGSTQALSTVAAYQANYLATGFWGLLVSSMFDRPYFIHCAELIFFKIARMLLRTILQLFPQLQRQVVFENNSNNHVYHLHDVVGFFCEDILFLSSNTCYHFSTLILKNYFRYKIMTTHPICLPCYGTWTFPTWSLTKIICIREYSAETAVAYVIQTLAQLFFAHQIYSVSSKKWSWMVASLIVLLAFTGLVCGLALTVLLATHTALDYAETRPIVILADVCMVIPTACDVTATIAMWYFLDLAGRGGNKMKYTIKSLKFLVLNRGLLLVSMQCAMLILWIVAEDAWYWLPFHMNMVNIYFNTTLVMLNERISIREKEERINAVSFQVASHNSFSLRFNPVNSYLPQNMTQLETTERSHASDQSSASSFVPGVEVSESTLEVHESHAIAGRRVSSKET</sequence>
<keyword evidence="2" id="KW-0812">Transmembrane</keyword>
<dbReference type="OrthoDB" id="2792702at2759"/>
<dbReference type="HOGENOM" id="CLU_046025_5_0_1"/>
<keyword evidence="2" id="KW-0472">Membrane</keyword>
<gene>
    <name evidence="4" type="ORF">SERLADRAFT_480514</name>
</gene>
<feature type="transmembrane region" description="Helical" evidence="2">
    <location>
        <begin position="271"/>
        <end position="291"/>
    </location>
</feature>
<evidence type="ECO:0000313" key="4">
    <source>
        <dbReference type="EMBL" id="EGO18858.1"/>
    </source>
</evidence>
<evidence type="ECO:0000259" key="3">
    <source>
        <dbReference type="Pfam" id="PF20152"/>
    </source>
</evidence>
<dbReference type="GeneID" id="18821540"/>
<dbReference type="EMBL" id="GL945446">
    <property type="protein sequence ID" value="EGO18858.1"/>
    <property type="molecule type" value="Genomic_DNA"/>
</dbReference>
<evidence type="ECO:0000256" key="1">
    <source>
        <dbReference type="SAM" id="MobiDB-lite"/>
    </source>
</evidence>
<reference evidence="4" key="1">
    <citation type="submission" date="2011-04" db="EMBL/GenBank/DDBJ databases">
        <title>Evolution of plant cell wall degrading machinery underlies the functional diversity of forest fungi.</title>
        <authorList>
            <consortium name="US DOE Joint Genome Institute (JGI-PGF)"/>
            <person name="Eastwood D.C."/>
            <person name="Floudas D."/>
            <person name="Binder M."/>
            <person name="Majcherczyk A."/>
            <person name="Schneider P."/>
            <person name="Aerts A."/>
            <person name="Asiegbu F.O."/>
            <person name="Baker S.E."/>
            <person name="Barry K."/>
            <person name="Bendiksby M."/>
            <person name="Blumentritt M."/>
            <person name="Coutinho P.M."/>
            <person name="Cullen D."/>
            <person name="Cullen D."/>
            <person name="Gathman A."/>
            <person name="Goodell B."/>
            <person name="Henrissat B."/>
            <person name="Ihrmark K."/>
            <person name="Kauserud H."/>
            <person name="Kohler A."/>
            <person name="LaButti K."/>
            <person name="Lapidus A."/>
            <person name="Lavin J.L."/>
            <person name="Lee Y.-H."/>
            <person name="Lindquist E."/>
            <person name="Lilly W."/>
            <person name="Lucas S."/>
            <person name="Morin E."/>
            <person name="Murat C."/>
            <person name="Oguiza J.A."/>
            <person name="Park J."/>
            <person name="Pisabarro A.G."/>
            <person name="Riley R."/>
            <person name="Rosling A."/>
            <person name="Salamov A."/>
            <person name="Schmidt O."/>
            <person name="Schmutz J."/>
            <person name="Skrede I."/>
            <person name="Stenlid J."/>
            <person name="Wiebenga A."/>
            <person name="Xie X."/>
            <person name="Kues U."/>
            <person name="Hibbett D.S."/>
            <person name="Hoffmeister D."/>
            <person name="Hogberg N."/>
            <person name="Martin F."/>
            <person name="Grigoriev I.V."/>
            <person name="Watkinson S.C."/>
        </authorList>
    </citation>
    <scope>NUCLEOTIDE SEQUENCE</scope>
    <source>
        <strain evidence="4">S7.9</strain>
    </source>
</reference>
<dbReference type="InterPro" id="IPR045339">
    <property type="entry name" value="DUF6534"/>
</dbReference>
<feature type="transmembrane region" description="Helical" evidence="2">
    <location>
        <begin position="224"/>
        <end position="250"/>
    </location>
</feature>
<name>F8PDN8_SERL9</name>
<dbReference type="RefSeq" id="XP_007324511.1">
    <property type="nucleotide sequence ID" value="XM_007324449.1"/>
</dbReference>
<evidence type="ECO:0000256" key="2">
    <source>
        <dbReference type="SAM" id="Phobius"/>
    </source>
</evidence>
<organism>
    <name type="scientific">Serpula lacrymans var. lacrymans (strain S7.9)</name>
    <name type="common">Dry rot fungus</name>
    <dbReference type="NCBI Taxonomy" id="578457"/>
    <lineage>
        <taxon>Eukaryota</taxon>
        <taxon>Fungi</taxon>
        <taxon>Dikarya</taxon>
        <taxon>Basidiomycota</taxon>
        <taxon>Agaricomycotina</taxon>
        <taxon>Agaricomycetes</taxon>
        <taxon>Agaricomycetidae</taxon>
        <taxon>Boletales</taxon>
        <taxon>Coniophorineae</taxon>
        <taxon>Serpulaceae</taxon>
        <taxon>Serpula</taxon>
    </lineage>
</organism>
<dbReference type="PANTHER" id="PTHR40465">
    <property type="entry name" value="CHROMOSOME 1, WHOLE GENOME SHOTGUN SEQUENCE"/>
    <property type="match status" value="1"/>
</dbReference>
<dbReference type="PANTHER" id="PTHR40465:SF1">
    <property type="entry name" value="DUF6534 DOMAIN-CONTAINING PROTEIN"/>
    <property type="match status" value="1"/>
</dbReference>
<feature type="region of interest" description="Disordered" evidence="1">
    <location>
        <begin position="386"/>
        <end position="407"/>
    </location>
</feature>
<dbReference type="Pfam" id="PF20152">
    <property type="entry name" value="DUF6534"/>
    <property type="match status" value="1"/>
</dbReference>
<keyword evidence="2" id="KW-1133">Transmembrane helix</keyword>
<accession>F8PDN8</accession>
<proteinExistence type="predicted"/>
<protein>
    <recommendedName>
        <fullName evidence="3">DUF6534 domain-containing protein</fullName>
    </recommendedName>
</protein>
<feature type="transmembrane region" description="Helical" evidence="2">
    <location>
        <begin position="297"/>
        <end position="317"/>
    </location>
</feature>
<dbReference type="KEGG" id="sla:SERLADRAFT_480514"/>
<dbReference type="AlphaFoldDB" id="F8PDN8"/>
<feature type="domain" description="DUF6534" evidence="3">
    <location>
        <begin position="236"/>
        <end position="320"/>
    </location>
</feature>